<dbReference type="Gene3D" id="2.40.50.180">
    <property type="entry name" value="CheA-289, Domain 4"/>
    <property type="match status" value="1"/>
</dbReference>
<dbReference type="SUPFAM" id="SSF50341">
    <property type="entry name" value="CheW-like"/>
    <property type="match status" value="1"/>
</dbReference>
<dbReference type="Pfam" id="PF01584">
    <property type="entry name" value="CheW"/>
    <property type="match status" value="1"/>
</dbReference>
<dbReference type="SMART" id="SM00260">
    <property type="entry name" value="CheW"/>
    <property type="match status" value="1"/>
</dbReference>
<dbReference type="RefSeq" id="WP_272779755.1">
    <property type="nucleotide sequence ID" value="NZ_JAQQLI010000055.1"/>
</dbReference>
<proteinExistence type="predicted"/>
<evidence type="ECO:0000313" key="3">
    <source>
        <dbReference type="Proteomes" id="UP001165652"/>
    </source>
</evidence>
<evidence type="ECO:0000259" key="1">
    <source>
        <dbReference type="PROSITE" id="PS50851"/>
    </source>
</evidence>
<dbReference type="Gene3D" id="2.30.30.40">
    <property type="entry name" value="SH3 Domains"/>
    <property type="match status" value="1"/>
</dbReference>
<protein>
    <submittedName>
        <fullName evidence="2">Chemotaxis protein CheW</fullName>
    </submittedName>
</protein>
<accession>A0ABT5JH65</accession>
<dbReference type="PROSITE" id="PS50851">
    <property type="entry name" value="CHEW"/>
    <property type="match status" value="1"/>
</dbReference>
<sequence>MTQTGTGETFYVTIGIGREIFAVPVSMVLEILPMRDVFRIPDAPAHLDGLIDVRGRAVAVIDLRTRLGLPRVGSDEQTRIVVLDVPLPGRKLAIGLVADRVFEVATLDDGRLEPPPDIGTPWSHDHILGVGRHGGGFVAVLDIVRLFTADPALVSAQRAMPAAAAILATPAEQAA</sequence>
<dbReference type="PANTHER" id="PTHR22617:SF23">
    <property type="entry name" value="CHEMOTAXIS PROTEIN CHEW"/>
    <property type="match status" value="1"/>
</dbReference>
<dbReference type="PANTHER" id="PTHR22617">
    <property type="entry name" value="CHEMOTAXIS SENSOR HISTIDINE KINASE-RELATED"/>
    <property type="match status" value="1"/>
</dbReference>
<comment type="caution">
    <text evidence="2">The sequence shown here is derived from an EMBL/GenBank/DDBJ whole genome shotgun (WGS) entry which is preliminary data.</text>
</comment>
<dbReference type="Proteomes" id="UP001165652">
    <property type="component" value="Unassembled WGS sequence"/>
</dbReference>
<dbReference type="EMBL" id="JAQQLI010000055">
    <property type="protein sequence ID" value="MDC7788922.1"/>
    <property type="molecule type" value="Genomic_DNA"/>
</dbReference>
<dbReference type="InterPro" id="IPR039315">
    <property type="entry name" value="CheW"/>
</dbReference>
<dbReference type="InterPro" id="IPR036061">
    <property type="entry name" value="CheW-like_dom_sf"/>
</dbReference>
<reference evidence="2" key="1">
    <citation type="journal article" date="2023" name="Microbiol Resour">
        <title>Genome Sequences of Rhodoplanes serenus and Two Thermotolerant Strains, Rhodoplanes tepidamans and 'Rhodoplanes cryptolactis,' Further Refine the Genus.</title>
        <authorList>
            <person name="Rayyan A.A."/>
            <person name="Kyndt J.A."/>
        </authorList>
    </citation>
    <scope>NUCLEOTIDE SEQUENCE</scope>
    <source>
        <strain evidence="2">DSM 9987</strain>
    </source>
</reference>
<keyword evidence="3" id="KW-1185">Reference proteome</keyword>
<feature type="domain" description="CheW-like" evidence="1">
    <location>
        <begin position="8"/>
        <end position="152"/>
    </location>
</feature>
<name>A0ABT5JH65_RHOTP</name>
<dbReference type="InterPro" id="IPR002545">
    <property type="entry name" value="CheW-lke_dom"/>
</dbReference>
<reference evidence="2" key="2">
    <citation type="submission" date="2023-02" db="EMBL/GenBank/DDBJ databases">
        <authorList>
            <person name="Rayyan A."/>
            <person name="Meyer T."/>
            <person name="Kyndt J.A."/>
        </authorList>
    </citation>
    <scope>NUCLEOTIDE SEQUENCE</scope>
    <source>
        <strain evidence="2">DSM 9987</strain>
    </source>
</reference>
<evidence type="ECO:0000313" key="2">
    <source>
        <dbReference type="EMBL" id="MDC7788922.1"/>
    </source>
</evidence>
<organism evidence="2 3">
    <name type="scientific">Rhodoplanes tepidamans</name>
    <name type="common">Rhodoplanes cryptolactis</name>
    <dbReference type="NCBI Taxonomy" id="200616"/>
    <lineage>
        <taxon>Bacteria</taxon>
        <taxon>Pseudomonadati</taxon>
        <taxon>Pseudomonadota</taxon>
        <taxon>Alphaproteobacteria</taxon>
        <taxon>Hyphomicrobiales</taxon>
        <taxon>Nitrobacteraceae</taxon>
        <taxon>Rhodoplanes</taxon>
    </lineage>
</organism>
<gene>
    <name evidence="2" type="ORF">PQJ73_24835</name>
</gene>